<dbReference type="RefSeq" id="WP_380083694.1">
    <property type="nucleotide sequence ID" value="NZ_JBHSWD010000001.1"/>
</dbReference>
<reference evidence="2" key="1">
    <citation type="journal article" date="2019" name="Int. J. Syst. Evol. Microbiol.">
        <title>The Global Catalogue of Microorganisms (GCM) 10K type strain sequencing project: providing services to taxonomists for standard genome sequencing and annotation.</title>
        <authorList>
            <consortium name="The Broad Institute Genomics Platform"/>
            <consortium name="The Broad Institute Genome Sequencing Center for Infectious Disease"/>
            <person name="Wu L."/>
            <person name="Ma J."/>
        </authorList>
    </citation>
    <scope>NUCLEOTIDE SEQUENCE [LARGE SCALE GENOMIC DNA]</scope>
    <source>
        <strain evidence="2">CGMCC 1.15772</strain>
    </source>
</reference>
<protein>
    <submittedName>
        <fullName evidence="1">Uncharacterized protein</fullName>
    </submittedName>
</protein>
<name>A0ABW1YD27_9DEIO</name>
<organism evidence="1 2">
    <name type="scientific">Deinococcus lacus</name>
    <dbReference type="NCBI Taxonomy" id="392561"/>
    <lineage>
        <taxon>Bacteria</taxon>
        <taxon>Thermotogati</taxon>
        <taxon>Deinococcota</taxon>
        <taxon>Deinococci</taxon>
        <taxon>Deinococcales</taxon>
        <taxon>Deinococcaceae</taxon>
        <taxon>Deinococcus</taxon>
    </lineage>
</organism>
<proteinExistence type="predicted"/>
<evidence type="ECO:0000313" key="2">
    <source>
        <dbReference type="Proteomes" id="UP001596297"/>
    </source>
</evidence>
<evidence type="ECO:0000313" key="1">
    <source>
        <dbReference type="EMBL" id="MFC6591918.1"/>
    </source>
</evidence>
<dbReference type="EMBL" id="JBHSWD010000001">
    <property type="protein sequence ID" value="MFC6591918.1"/>
    <property type="molecule type" value="Genomic_DNA"/>
</dbReference>
<keyword evidence="2" id="KW-1185">Reference proteome</keyword>
<gene>
    <name evidence="1" type="ORF">ACFP81_07795</name>
</gene>
<comment type="caution">
    <text evidence="1">The sequence shown here is derived from an EMBL/GenBank/DDBJ whole genome shotgun (WGS) entry which is preliminary data.</text>
</comment>
<accession>A0ABW1YD27</accession>
<dbReference type="Proteomes" id="UP001596297">
    <property type="component" value="Unassembled WGS sequence"/>
</dbReference>
<sequence length="179" mass="20561">MSEVEGVPQQLFDEATQWNFYFCGSQEEWEEVIAWADSWILRLDTWPDELTEISLNGRRKNSEARAALAQLGKRGQFDAVGVARQALKHLQAGRSPFEIISSLYPLTYDRFWAGGLDFDFAVPEPLCAALYRLDYAIEETDPQDGWNQMEEAERENHLRQLTQTELEEALEKIGGRDSN</sequence>